<sequence length="127" mass="14138">MQNLSAMLFCIVTTLMAVSVGLSLWCETVETTDPKTHTDSLFSVCEHCKIQYLAELENPKQFVARTRLVAHMSGYVSAMSFVALFLVSASQLIELCFTTAIKTLISFTPARIAKLRATQFPKTRQTP</sequence>
<organism evidence="2 3">
    <name type="scientific">Rubripirellula reticaptiva</name>
    <dbReference type="NCBI Taxonomy" id="2528013"/>
    <lineage>
        <taxon>Bacteria</taxon>
        <taxon>Pseudomonadati</taxon>
        <taxon>Planctomycetota</taxon>
        <taxon>Planctomycetia</taxon>
        <taxon>Pirellulales</taxon>
        <taxon>Pirellulaceae</taxon>
        <taxon>Rubripirellula</taxon>
    </lineage>
</organism>
<dbReference type="RefSeq" id="WP_246151766.1">
    <property type="nucleotide sequence ID" value="NZ_SJPX01000004.1"/>
</dbReference>
<keyword evidence="1" id="KW-0472">Membrane</keyword>
<dbReference type="EMBL" id="SJPX01000004">
    <property type="protein sequence ID" value="TWU49503.1"/>
    <property type="molecule type" value="Genomic_DNA"/>
</dbReference>
<dbReference type="AlphaFoldDB" id="A0A5C6EIC9"/>
<gene>
    <name evidence="2" type="ORF">Poly59_41180</name>
</gene>
<proteinExistence type="predicted"/>
<accession>A0A5C6EIC9</accession>
<keyword evidence="1" id="KW-0812">Transmembrane</keyword>
<evidence type="ECO:0000313" key="2">
    <source>
        <dbReference type="EMBL" id="TWU49503.1"/>
    </source>
</evidence>
<evidence type="ECO:0000256" key="1">
    <source>
        <dbReference type="SAM" id="Phobius"/>
    </source>
</evidence>
<keyword evidence="1" id="KW-1133">Transmembrane helix</keyword>
<name>A0A5C6EIC9_9BACT</name>
<feature type="transmembrane region" description="Helical" evidence="1">
    <location>
        <begin position="75"/>
        <end position="97"/>
    </location>
</feature>
<protein>
    <submittedName>
        <fullName evidence="2">Uncharacterized protein</fullName>
    </submittedName>
</protein>
<reference evidence="2 3" key="1">
    <citation type="submission" date="2019-02" db="EMBL/GenBank/DDBJ databases">
        <title>Deep-cultivation of Planctomycetes and their phenomic and genomic characterization uncovers novel biology.</title>
        <authorList>
            <person name="Wiegand S."/>
            <person name="Jogler M."/>
            <person name="Boedeker C."/>
            <person name="Pinto D."/>
            <person name="Vollmers J."/>
            <person name="Rivas-Marin E."/>
            <person name="Kohn T."/>
            <person name="Peeters S.H."/>
            <person name="Heuer A."/>
            <person name="Rast P."/>
            <person name="Oberbeckmann S."/>
            <person name="Bunk B."/>
            <person name="Jeske O."/>
            <person name="Meyerdierks A."/>
            <person name="Storesund J.E."/>
            <person name="Kallscheuer N."/>
            <person name="Luecker S."/>
            <person name="Lage O.M."/>
            <person name="Pohl T."/>
            <person name="Merkel B.J."/>
            <person name="Hornburger P."/>
            <person name="Mueller R.-W."/>
            <person name="Bruemmer F."/>
            <person name="Labrenz M."/>
            <person name="Spormann A.M."/>
            <person name="Op Den Camp H."/>
            <person name="Overmann J."/>
            <person name="Amann R."/>
            <person name="Jetten M.S.M."/>
            <person name="Mascher T."/>
            <person name="Medema M.H."/>
            <person name="Devos D.P."/>
            <person name="Kaster A.-K."/>
            <person name="Ovreas L."/>
            <person name="Rohde M."/>
            <person name="Galperin M.Y."/>
            <person name="Jogler C."/>
        </authorList>
    </citation>
    <scope>NUCLEOTIDE SEQUENCE [LARGE SCALE GENOMIC DNA]</scope>
    <source>
        <strain evidence="2 3">Poly59</strain>
    </source>
</reference>
<keyword evidence="3" id="KW-1185">Reference proteome</keyword>
<dbReference type="Proteomes" id="UP000317977">
    <property type="component" value="Unassembled WGS sequence"/>
</dbReference>
<evidence type="ECO:0000313" key="3">
    <source>
        <dbReference type="Proteomes" id="UP000317977"/>
    </source>
</evidence>
<comment type="caution">
    <text evidence="2">The sequence shown here is derived from an EMBL/GenBank/DDBJ whole genome shotgun (WGS) entry which is preliminary data.</text>
</comment>